<keyword evidence="1" id="KW-0472">Membrane</keyword>
<accession>A0ABX7P9C9</accession>
<evidence type="ECO:0000256" key="1">
    <source>
        <dbReference type="SAM" id="Phobius"/>
    </source>
</evidence>
<dbReference type="EMBL" id="CP071090">
    <property type="protein sequence ID" value="QSQ27100.1"/>
    <property type="molecule type" value="Genomic_DNA"/>
</dbReference>
<feature type="transmembrane region" description="Helical" evidence="1">
    <location>
        <begin position="106"/>
        <end position="125"/>
    </location>
</feature>
<name>A0ABX7P9C9_9BACT</name>
<gene>
    <name evidence="2" type="ORF">JY651_20260</name>
</gene>
<feature type="transmembrane region" description="Helical" evidence="1">
    <location>
        <begin position="41"/>
        <end position="61"/>
    </location>
</feature>
<keyword evidence="1" id="KW-0812">Transmembrane</keyword>
<keyword evidence="1" id="KW-1133">Transmembrane helix</keyword>
<dbReference type="RefSeq" id="WP_206728627.1">
    <property type="nucleotide sequence ID" value="NZ_CP071090.1"/>
</dbReference>
<dbReference type="PANTHER" id="PTHR33876:SF4">
    <property type="entry name" value="CHLOROPLAST PROTEIN FOR GROWTH AND FERTILITY 2"/>
    <property type="match status" value="1"/>
</dbReference>
<keyword evidence="3" id="KW-1185">Reference proteome</keyword>
<dbReference type="InterPro" id="IPR052776">
    <property type="entry name" value="Chloro_ReproSupport/MetalTrans"/>
</dbReference>
<evidence type="ECO:0000313" key="2">
    <source>
        <dbReference type="EMBL" id="QSQ27100.1"/>
    </source>
</evidence>
<dbReference type="PANTHER" id="PTHR33876">
    <property type="entry name" value="UNNAMED PRODUCT"/>
    <property type="match status" value="1"/>
</dbReference>
<reference evidence="2 3" key="1">
    <citation type="submission" date="2021-02" db="EMBL/GenBank/DDBJ databases">
        <title>De Novo genome assembly of isolated myxobacteria.</title>
        <authorList>
            <person name="Stevens D.C."/>
        </authorList>
    </citation>
    <scope>NUCLEOTIDE SEQUENCE [LARGE SCALE GENOMIC DNA]</scope>
    <source>
        <strain evidence="3">SCPEA02</strain>
    </source>
</reference>
<organism evidence="2 3">
    <name type="scientific">Pyxidicoccus parkwayensis</name>
    <dbReference type="NCBI Taxonomy" id="2813578"/>
    <lineage>
        <taxon>Bacteria</taxon>
        <taxon>Pseudomonadati</taxon>
        <taxon>Myxococcota</taxon>
        <taxon>Myxococcia</taxon>
        <taxon>Myxococcales</taxon>
        <taxon>Cystobacterineae</taxon>
        <taxon>Myxococcaceae</taxon>
        <taxon>Pyxidicoccus</taxon>
    </lineage>
</organism>
<sequence>MVMALAGLGSGALHALSGPDHLLSLAPLSVGRRQGAWRVGLLWGLGHGLGTLAASAVLLLVLSTVHLQGVERWAERLAALALMGMGLWGLKRRALTGPSEAETRNVIVVGLVHGLTGAAALLLILPAAVSGSLADKALYLGGFSIGSTAAMAGLTAGIARFSLKRRFSSAIGARVPRMASALSVALGGAWMVGSM</sequence>
<protein>
    <submittedName>
        <fullName evidence="2">Uncharacterized protein</fullName>
    </submittedName>
</protein>
<feature type="transmembrane region" description="Helical" evidence="1">
    <location>
        <begin position="137"/>
        <end position="163"/>
    </location>
</feature>
<dbReference type="Proteomes" id="UP000662747">
    <property type="component" value="Chromosome"/>
</dbReference>
<proteinExistence type="predicted"/>
<feature type="transmembrane region" description="Helical" evidence="1">
    <location>
        <begin position="73"/>
        <end position="90"/>
    </location>
</feature>
<evidence type="ECO:0000313" key="3">
    <source>
        <dbReference type="Proteomes" id="UP000662747"/>
    </source>
</evidence>